<evidence type="ECO:0000256" key="3">
    <source>
        <dbReference type="SAM" id="Phobius"/>
    </source>
</evidence>
<comment type="catalytic activity">
    <reaction evidence="2">
        <text>2 GTP = 3',3'-c-di-GMP + 2 diphosphate</text>
        <dbReference type="Rhea" id="RHEA:24898"/>
        <dbReference type="ChEBI" id="CHEBI:33019"/>
        <dbReference type="ChEBI" id="CHEBI:37565"/>
        <dbReference type="ChEBI" id="CHEBI:58805"/>
        <dbReference type="EC" id="2.7.7.65"/>
    </reaction>
</comment>
<accession>A0ABM6JJM1</accession>
<protein>
    <recommendedName>
        <fullName evidence="1">diguanylate cyclase</fullName>
        <ecNumber evidence="1">2.7.7.65</ecNumber>
    </recommendedName>
</protein>
<evidence type="ECO:0000313" key="6">
    <source>
        <dbReference type="Proteomes" id="UP000191820"/>
    </source>
</evidence>
<organism evidence="5 6">
    <name type="scientific">Shewanella japonica</name>
    <dbReference type="NCBI Taxonomy" id="93973"/>
    <lineage>
        <taxon>Bacteria</taxon>
        <taxon>Pseudomonadati</taxon>
        <taxon>Pseudomonadota</taxon>
        <taxon>Gammaproteobacteria</taxon>
        <taxon>Alteromonadales</taxon>
        <taxon>Shewanellaceae</taxon>
        <taxon>Shewanella</taxon>
    </lineage>
</organism>
<dbReference type="CDD" id="cd01949">
    <property type="entry name" value="GGDEF"/>
    <property type="match status" value="1"/>
</dbReference>
<evidence type="ECO:0000313" key="5">
    <source>
        <dbReference type="EMBL" id="ARD21799.1"/>
    </source>
</evidence>
<proteinExistence type="predicted"/>
<feature type="domain" description="GGDEF" evidence="4">
    <location>
        <begin position="511"/>
        <end position="667"/>
    </location>
</feature>
<name>A0ABM6JJM1_9GAMM</name>
<dbReference type="InterPro" id="IPR050469">
    <property type="entry name" value="Diguanylate_Cyclase"/>
</dbReference>
<dbReference type="SUPFAM" id="SSF55073">
    <property type="entry name" value="Nucleotide cyclase"/>
    <property type="match status" value="1"/>
</dbReference>
<reference evidence="5 6" key="1">
    <citation type="submission" date="2017-03" db="EMBL/GenBank/DDBJ databases">
        <title>Genome sequencing of Shewanella japonica KCTC 22435.</title>
        <authorList>
            <person name="Kim K.M."/>
        </authorList>
    </citation>
    <scope>NUCLEOTIDE SEQUENCE [LARGE SCALE GENOMIC DNA]</scope>
    <source>
        <strain evidence="5 6">KCTC 22435</strain>
    </source>
</reference>
<gene>
    <name evidence="5" type="ORF">SJ2017_1480</name>
</gene>
<evidence type="ECO:0000259" key="4">
    <source>
        <dbReference type="PROSITE" id="PS50887"/>
    </source>
</evidence>
<keyword evidence="3" id="KW-0812">Transmembrane</keyword>
<dbReference type="Pfam" id="PF00990">
    <property type="entry name" value="GGDEF"/>
    <property type="match status" value="1"/>
</dbReference>
<evidence type="ECO:0000256" key="2">
    <source>
        <dbReference type="ARBA" id="ARBA00034247"/>
    </source>
</evidence>
<dbReference type="SUPFAM" id="SSF48452">
    <property type="entry name" value="TPR-like"/>
    <property type="match status" value="2"/>
</dbReference>
<dbReference type="Gene3D" id="1.25.40.10">
    <property type="entry name" value="Tetratricopeptide repeat domain"/>
    <property type="match status" value="1"/>
</dbReference>
<dbReference type="SMART" id="SM00028">
    <property type="entry name" value="TPR"/>
    <property type="match status" value="4"/>
</dbReference>
<feature type="transmembrane region" description="Helical" evidence="3">
    <location>
        <begin position="451"/>
        <end position="471"/>
    </location>
</feature>
<dbReference type="InterPro" id="IPR029787">
    <property type="entry name" value="Nucleotide_cyclase"/>
</dbReference>
<keyword evidence="3" id="KW-1133">Transmembrane helix</keyword>
<dbReference type="PANTHER" id="PTHR45138:SF9">
    <property type="entry name" value="DIGUANYLATE CYCLASE DGCM-RELATED"/>
    <property type="match status" value="1"/>
</dbReference>
<dbReference type="RefSeq" id="WP_167692899.1">
    <property type="nucleotide sequence ID" value="NZ_CP020472.1"/>
</dbReference>
<evidence type="ECO:0000256" key="1">
    <source>
        <dbReference type="ARBA" id="ARBA00012528"/>
    </source>
</evidence>
<sequence>MIEFHLCYYRVLSISRFIALAGFISLVTPVYANDNVERAIQSNDAHHVMTLDSVKQALDKFSAPEEKLEYLQQAQQHHSWNPIDNAHIFNLIAIEQEALDKLDDAVESYSLAIQSAEQVATSDILVISYIERSFIKYLQVNDKERYCPDREYALELARAIDSPIVLSKALTQSAFCYTDTQVFEQGLQRLEEALLIAKKHHFPPNKQAMIYNSTGAIYRSNGLHKYAYEYFNEAYRLWSEVDDIQDMFNMLHNLVGEAIKMSDWEAAEIHVVGLFDLAKRHPEFNDFLFFAYFNAGRLSYYNNDHELAIERLQNAKQLSSTTNEQYFIGLMYAYLALAHMQQEQPELAYEAADVFINSDTFAASSSFLKTSIMALKQFSEQEYLASFNLLMSSLNHERLTYASIMDKDVIYSSLEHNSKVAEYEIQILENQLAINLLKLKSETDKQQISQLTLIVTSLIIVVLLVATAFLIQSRRLFKRRSQTDYLTGISNRRYTMEQGNRLFSLALKRAEPLAVIIFDIDKFKMINDTYGHHIGDLTIKAAARKARNWVKKTDVLGRIGGEEFLLILPNTNIDQAVEVAERLRNSIEQQTFTFDHVEVKFTISLGVTVSQLSEVDGVVIEHSEQDELAEQDLGTEESLDSLSKMIKRADAGMYKAKQNGRNQTFSM</sequence>
<dbReference type="SMART" id="SM00267">
    <property type="entry name" value="GGDEF"/>
    <property type="match status" value="1"/>
</dbReference>
<dbReference type="PROSITE" id="PS50887">
    <property type="entry name" value="GGDEF"/>
    <property type="match status" value="1"/>
</dbReference>
<dbReference type="PANTHER" id="PTHR45138">
    <property type="entry name" value="REGULATORY COMPONENTS OF SENSORY TRANSDUCTION SYSTEM"/>
    <property type="match status" value="1"/>
</dbReference>
<dbReference type="NCBIfam" id="TIGR00254">
    <property type="entry name" value="GGDEF"/>
    <property type="match status" value="1"/>
</dbReference>
<keyword evidence="3" id="KW-0472">Membrane</keyword>
<dbReference type="EMBL" id="CP020472">
    <property type="protein sequence ID" value="ARD21799.1"/>
    <property type="molecule type" value="Genomic_DNA"/>
</dbReference>
<dbReference type="InterPro" id="IPR043128">
    <property type="entry name" value="Rev_trsase/Diguanyl_cyclase"/>
</dbReference>
<dbReference type="InterPro" id="IPR000160">
    <property type="entry name" value="GGDEF_dom"/>
</dbReference>
<dbReference type="InterPro" id="IPR011990">
    <property type="entry name" value="TPR-like_helical_dom_sf"/>
</dbReference>
<dbReference type="InterPro" id="IPR019734">
    <property type="entry name" value="TPR_rpt"/>
</dbReference>
<dbReference type="Proteomes" id="UP000191820">
    <property type="component" value="Chromosome"/>
</dbReference>
<keyword evidence="6" id="KW-1185">Reference proteome</keyword>
<dbReference type="EC" id="2.7.7.65" evidence="1"/>
<dbReference type="Gene3D" id="3.30.70.270">
    <property type="match status" value="1"/>
</dbReference>